<dbReference type="PANTHER" id="PTHR21716">
    <property type="entry name" value="TRANSMEMBRANE PROTEIN"/>
    <property type="match status" value="1"/>
</dbReference>
<dbReference type="Pfam" id="PF01594">
    <property type="entry name" value="AI-2E_transport"/>
    <property type="match status" value="1"/>
</dbReference>
<feature type="transmembrane region" description="Helical" evidence="9">
    <location>
        <begin position="125"/>
        <end position="143"/>
    </location>
</feature>
<evidence type="ECO:0000256" key="8">
    <source>
        <dbReference type="SAM" id="MobiDB-lite"/>
    </source>
</evidence>
<keyword evidence="3" id="KW-0813">Transport</keyword>
<evidence type="ECO:0000313" key="11">
    <source>
        <dbReference type="Proteomes" id="UP001500393"/>
    </source>
</evidence>
<feature type="region of interest" description="Disordered" evidence="8">
    <location>
        <begin position="454"/>
        <end position="481"/>
    </location>
</feature>
<feature type="transmembrane region" description="Helical" evidence="9">
    <location>
        <begin position="179"/>
        <end position="204"/>
    </location>
</feature>
<evidence type="ECO:0008006" key="12">
    <source>
        <dbReference type="Google" id="ProtNLM"/>
    </source>
</evidence>
<dbReference type="PANTHER" id="PTHR21716:SF53">
    <property type="entry name" value="PERMEASE PERM-RELATED"/>
    <property type="match status" value="1"/>
</dbReference>
<sequence>MSTTDEPVARDDPAGTSAAKHSKAHTAGVEHSGTADTAGVERSGTAGSGGERSGAGSSAAERSTADVPEVGRDEQSPVADNQVTDQVSDTVPVQDRIPQDHLVAASSRGPVDLGVTPAMQIASAWAWRFLVIVAAIAVIGWGMRYLSEVVVPVTVGVLLTALLVPVTTGLQKLRFPRGAAAGITVLGTLVVIAGLLTLVGAQIANQFDRLSTQVTEGVQEARDLLRINFGLSEQDITDSLNRLRETVMSGGAIGQRAAEVGTTATHAIAGLFIALFCLFFFLYQGEQIWAWVVRLFPRHAREKADSSGRKAWVSLTAFVRATIIVAAVDAAGIALGAAVLGLPLVSAIGILVFVGAFVPVIGALVSGIVAVLVALVAKGPVVAIIMLGVVIGVQQLEAHVLQPFLLGRAVSVHPLAVILAIATGVVIAGIVGALVAVPTVAVINTIVNHLAGNDVDPEPPRPLPRRRPPAGSAPAKADPPA</sequence>
<keyword evidence="5 9" id="KW-0812">Transmembrane</keyword>
<protein>
    <recommendedName>
        <fullName evidence="12">PurR-regulated permease PerM</fullName>
    </recommendedName>
</protein>
<feature type="transmembrane region" description="Helical" evidence="9">
    <location>
        <begin position="348"/>
        <end position="373"/>
    </location>
</feature>
<keyword evidence="4" id="KW-1003">Cell membrane</keyword>
<feature type="transmembrane region" description="Helical" evidence="9">
    <location>
        <begin position="268"/>
        <end position="296"/>
    </location>
</feature>
<evidence type="ECO:0000256" key="2">
    <source>
        <dbReference type="ARBA" id="ARBA00009773"/>
    </source>
</evidence>
<evidence type="ECO:0000313" key="10">
    <source>
        <dbReference type="EMBL" id="GAA1604322.1"/>
    </source>
</evidence>
<evidence type="ECO:0000256" key="6">
    <source>
        <dbReference type="ARBA" id="ARBA00022989"/>
    </source>
</evidence>
<accession>A0ABP4Q931</accession>
<evidence type="ECO:0000256" key="7">
    <source>
        <dbReference type="ARBA" id="ARBA00023136"/>
    </source>
</evidence>
<organism evidence="10 11">
    <name type="scientific">Kribbella sancticallisti</name>
    <dbReference type="NCBI Taxonomy" id="460087"/>
    <lineage>
        <taxon>Bacteria</taxon>
        <taxon>Bacillati</taxon>
        <taxon>Actinomycetota</taxon>
        <taxon>Actinomycetes</taxon>
        <taxon>Propionibacteriales</taxon>
        <taxon>Kribbellaceae</taxon>
        <taxon>Kribbella</taxon>
    </lineage>
</organism>
<dbReference type="EMBL" id="BAAAOS010000054">
    <property type="protein sequence ID" value="GAA1604322.1"/>
    <property type="molecule type" value="Genomic_DNA"/>
</dbReference>
<keyword evidence="6 9" id="KW-1133">Transmembrane helix</keyword>
<feature type="transmembrane region" description="Helical" evidence="9">
    <location>
        <begin position="416"/>
        <end position="443"/>
    </location>
</feature>
<dbReference type="InterPro" id="IPR002549">
    <property type="entry name" value="AI-2E-like"/>
</dbReference>
<feature type="region of interest" description="Disordered" evidence="8">
    <location>
        <begin position="1"/>
        <end position="94"/>
    </location>
</feature>
<evidence type="ECO:0000256" key="1">
    <source>
        <dbReference type="ARBA" id="ARBA00004651"/>
    </source>
</evidence>
<keyword evidence="11" id="KW-1185">Reference proteome</keyword>
<keyword evidence="7 9" id="KW-0472">Membrane</keyword>
<feature type="transmembrane region" description="Helical" evidence="9">
    <location>
        <begin position="149"/>
        <end position="167"/>
    </location>
</feature>
<comment type="similarity">
    <text evidence="2">Belongs to the autoinducer-2 exporter (AI-2E) (TC 2.A.86) family.</text>
</comment>
<gene>
    <name evidence="10" type="ORF">GCM10009789_67880</name>
</gene>
<comment type="caution">
    <text evidence="10">The sequence shown here is derived from an EMBL/GenBank/DDBJ whole genome shotgun (WGS) entry which is preliminary data.</text>
</comment>
<feature type="compositionally biased region" description="Polar residues" evidence="8">
    <location>
        <begin position="78"/>
        <end position="91"/>
    </location>
</feature>
<feature type="transmembrane region" description="Helical" evidence="9">
    <location>
        <begin position="317"/>
        <end position="342"/>
    </location>
</feature>
<evidence type="ECO:0000256" key="4">
    <source>
        <dbReference type="ARBA" id="ARBA00022475"/>
    </source>
</evidence>
<name>A0ABP4Q931_9ACTN</name>
<feature type="transmembrane region" description="Helical" evidence="9">
    <location>
        <begin position="380"/>
        <end position="396"/>
    </location>
</feature>
<comment type="subcellular location">
    <subcellularLocation>
        <location evidence="1">Cell membrane</location>
        <topology evidence="1">Multi-pass membrane protein</topology>
    </subcellularLocation>
</comment>
<proteinExistence type="inferred from homology"/>
<feature type="compositionally biased region" description="Low complexity" evidence="8">
    <location>
        <begin position="469"/>
        <end position="481"/>
    </location>
</feature>
<reference evidence="11" key="1">
    <citation type="journal article" date="2019" name="Int. J. Syst. Evol. Microbiol.">
        <title>The Global Catalogue of Microorganisms (GCM) 10K type strain sequencing project: providing services to taxonomists for standard genome sequencing and annotation.</title>
        <authorList>
            <consortium name="The Broad Institute Genomics Platform"/>
            <consortium name="The Broad Institute Genome Sequencing Center for Infectious Disease"/>
            <person name="Wu L."/>
            <person name="Ma J."/>
        </authorList>
    </citation>
    <scope>NUCLEOTIDE SEQUENCE [LARGE SCALE GENOMIC DNA]</scope>
    <source>
        <strain evidence="11">JCM 14969</strain>
    </source>
</reference>
<dbReference type="Proteomes" id="UP001500393">
    <property type="component" value="Unassembled WGS sequence"/>
</dbReference>
<evidence type="ECO:0000256" key="9">
    <source>
        <dbReference type="SAM" id="Phobius"/>
    </source>
</evidence>
<evidence type="ECO:0000256" key="5">
    <source>
        <dbReference type="ARBA" id="ARBA00022692"/>
    </source>
</evidence>
<dbReference type="RefSeq" id="WP_344220852.1">
    <property type="nucleotide sequence ID" value="NZ_BAAAOS010000054.1"/>
</dbReference>
<evidence type="ECO:0000256" key="3">
    <source>
        <dbReference type="ARBA" id="ARBA00022448"/>
    </source>
</evidence>